<evidence type="ECO:0000313" key="1">
    <source>
        <dbReference type="EMBL" id="USS84993.1"/>
    </source>
</evidence>
<dbReference type="NCBIfam" id="TIGR03713">
    <property type="entry name" value="acc_sec_asp1"/>
    <property type="match status" value="1"/>
</dbReference>
<dbReference type="RefSeq" id="WP_252749895.1">
    <property type="nucleotide sequence ID" value="NZ_CP097116.1"/>
</dbReference>
<dbReference type="EMBL" id="CP097116">
    <property type="protein sequence ID" value="USS84993.1"/>
    <property type="molecule type" value="Genomic_DNA"/>
</dbReference>
<sequence>MTLIIPNFQDAHGRPLADLPEVGLAKMLQQAEEPVELAFVQSSLTLKRDLQQLGLQDIPYWDVFADLQHVESIEGLPLNVFDFPAPAGYEPFFNPSNNQVCLYKDNTLAVEITVHNQLEVERVVYFEPDGVRRINYYSDAGFLSTTVWLNVTDQIIRQEWYTPLHQVVFWMDEAQQFQIDPAFQSEFSLSTYPSLQSIIKERYERHFHTPEHVVAAYRSGVAAEDQFHLSLPAQHMIALLEPEVHLDKVAQLKRQFPKAQWVFPSQKLAQRFQDEYDDDLEQVVAIEPYPTSFDPGLSNEFEAQFVYLQLRNQTEARISQLVEGVLPELQQDENIVLLVAGDDASRQLMQAYQRLWIQQHLGVDVNGDEFTMYTDAAQPQNFQTESEWLDYIDNEVIQDDVELTEADLHRFYRASLFQTQIQFIKEQEQSSAELFQKVRLFVDMGVHADLKKQIQAISAGVPIISTTPTDLVRTGENGFYNQELADLPDQLNYFLQDLHHWNQAVVASVDLMEEYEQEQLLERWKGVLKHGKA</sequence>
<protein>
    <submittedName>
        <fullName evidence="1">Accessory Sec system protein Asp1</fullName>
    </submittedName>
</protein>
<accession>A0ABY5BRX5</accession>
<proteinExistence type="predicted"/>
<organism evidence="1 2">
    <name type="scientific">Fructilactobacillus myrtifloralis</name>
    <dbReference type="NCBI Taxonomy" id="2940301"/>
    <lineage>
        <taxon>Bacteria</taxon>
        <taxon>Bacillati</taxon>
        <taxon>Bacillota</taxon>
        <taxon>Bacilli</taxon>
        <taxon>Lactobacillales</taxon>
        <taxon>Lactobacillaceae</taxon>
        <taxon>Fructilactobacillus</taxon>
    </lineage>
</organism>
<evidence type="ECO:0000313" key="2">
    <source>
        <dbReference type="Proteomes" id="UP001056707"/>
    </source>
</evidence>
<dbReference type="InterPro" id="IPR022372">
    <property type="entry name" value="Accessory_SS_Asp1"/>
</dbReference>
<dbReference type="Pfam" id="PF16993">
    <property type="entry name" value="Asp1"/>
    <property type="match status" value="1"/>
</dbReference>
<reference evidence="1" key="1">
    <citation type="submission" date="2022-05" db="EMBL/GenBank/DDBJ databases">
        <authorList>
            <person name="Oliphant S.A."/>
            <person name="Watson-Haigh N.S."/>
            <person name="Sumby K.M."/>
            <person name="Gardner J.M."/>
            <person name="Jiranek V."/>
        </authorList>
    </citation>
    <scope>NUCLEOTIDE SEQUENCE</scope>
    <source>
        <strain evidence="1">KI16_H9</strain>
    </source>
</reference>
<name>A0ABY5BRX5_9LACO</name>
<dbReference type="Proteomes" id="UP001056707">
    <property type="component" value="Chromosome"/>
</dbReference>
<keyword evidence="2" id="KW-1185">Reference proteome</keyword>
<gene>
    <name evidence="1" type="primary">asp1</name>
    <name evidence="1" type="ORF">M3M35_06815</name>
</gene>